<feature type="region of interest" description="Disordered" evidence="13">
    <location>
        <begin position="1"/>
        <end position="59"/>
    </location>
</feature>
<evidence type="ECO:0000256" key="9">
    <source>
        <dbReference type="ARBA" id="ARBA00022917"/>
    </source>
</evidence>
<comment type="similarity">
    <text evidence="2">Belongs to the class-II aminoacyl-tRNA synthetase family. Type 2 subfamily.</text>
</comment>
<keyword evidence="7" id="KW-0547">Nucleotide-binding</keyword>
<dbReference type="STRING" id="1447872.A0A1J9QB66"/>
<evidence type="ECO:0000256" key="5">
    <source>
        <dbReference type="ARBA" id="ARBA00022490"/>
    </source>
</evidence>
<feature type="compositionally biased region" description="Basic and acidic residues" evidence="13">
    <location>
        <begin position="38"/>
        <end position="53"/>
    </location>
</feature>
<dbReference type="PRINTS" id="PR01042">
    <property type="entry name" value="TRNASYNTHASP"/>
</dbReference>
<evidence type="ECO:0000256" key="2">
    <source>
        <dbReference type="ARBA" id="ARBA00005312"/>
    </source>
</evidence>
<dbReference type="InterPro" id="IPR045864">
    <property type="entry name" value="aa-tRNA-synth_II/BPL/LPL"/>
</dbReference>
<keyword evidence="10" id="KW-0030">Aminoacyl-tRNA synthetase</keyword>
<dbReference type="Gene3D" id="2.40.50.140">
    <property type="entry name" value="Nucleic acid-binding proteins"/>
    <property type="match status" value="1"/>
</dbReference>
<evidence type="ECO:0000256" key="8">
    <source>
        <dbReference type="ARBA" id="ARBA00022840"/>
    </source>
</evidence>
<dbReference type="CDD" id="cd04320">
    <property type="entry name" value="AspRS_cyto_N"/>
    <property type="match status" value="1"/>
</dbReference>
<reference evidence="15 16" key="1">
    <citation type="submission" date="2015-07" db="EMBL/GenBank/DDBJ databases">
        <title>Emmonsia species relationships and genome sequence.</title>
        <authorList>
            <consortium name="The Broad Institute Genomics Platform"/>
            <person name="Cuomo C.A."/>
            <person name="Munoz J.F."/>
            <person name="Imamovic A."/>
            <person name="Priest M.E."/>
            <person name="Young S."/>
            <person name="Clay O.K."/>
            <person name="McEwen J.G."/>
        </authorList>
    </citation>
    <scope>NUCLEOTIDE SEQUENCE [LARGE SCALE GENOMIC DNA]</scope>
    <source>
        <strain evidence="15 16">UAMH 9510</strain>
    </source>
</reference>
<sequence length="972" mass="110348">MAGSDPAIPVIAHRSTKLSEKHQSNSSLNMTIKTAFTKLKETTRSSSDGEHTTSPRKSLASFFLDRDVAYSSEDLPSDDSDVMSKKQQNRHERKLKRESKSRLSEDRSEHSESRKRERDEQAAREETEEMKARYGDLPLMQSRHRLRENLIKFENISLDSIGQDVTFRARVHHVRNMSSKLVFVVLRQQITTLQGVLAEKPGVRSSLMIQWAEHIRVGSIVKVKGVLTRSKVPVVGCTIHDVELDIQELHVIVRRDDPIPFSVYEAELLSRDEKKTDGRLNHVPDRTRLSNRILDLRTDTSQSIFRIQSAVCNLFRFALDGQGFIEIHTPKLQGSATESGASVFGVKYFTREAFLAQSPQLAKQMAIASDFERVYEIGAVFRAENSNTHRHLTEYTGLDIEMAIDEHYHEALETLDSVLKEIFKGIYGRYRREVDIIKRQFPHEDLVWLDETPIISFAEGVKLLNESGWRRDGEELSTNEDLVTSDEIRLGELIKEKYHTDYYILDKFPKDARPFYAMEDPENPDITNSFDIFVRGQEIVSGGQRIHDEKILEQRMRDVGIDPSTMEEYMEGFRLGAPPHAGAGIGLERLVMLILKLGNIRLASLFHRDPKSFQDMADKSLILPYPESSTLEPPWTKGQAQQPQGGIDKNRKFQPLDELIANYGDATSTSWPDEKFKVWRDYPTGAAMAYVPSSHGFAVIAGNPLCDPSQYQKVIIRFLRWLKTETRLKPIWILCTLPVEEVLGDKLGWRSLSCVGEARIDPSRNQAAADVEISKKIRHAEREGVKVLTIPNDKPLPQDITSKIDARIAEWQEHRKGPQIYLSGIKPWRSPRNYMFYYAVDKNGTICAFVALARLGANHMQIKYSLDFQGAPSGTIEYLITHAIQSAGRHGIKSLTFGAGASSHLTAGHHMSSTKAKVLQTTYDTIVKQFGLNRKTEFRAKLGAAEEPLFIAYPRHGMGSKGIRAILNFFEE</sequence>
<dbReference type="InterPro" id="IPR024320">
    <property type="entry name" value="LPG_synthase_C"/>
</dbReference>
<dbReference type="SUPFAM" id="SSF55681">
    <property type="entry name" value="Class II aaRS and biotin synthetases"/>
    <property type="match status" value="1"/>
</dbReference>
<evidence type="ECO:0000313" key="15">
    <source>
        <dbReference type="EMBL" id="OJD17491.1"/>
    </source>
</evidence>
<protein>
    <recommendedName>
        <fullName evidence="4">Aspartate--tRNA ligase, cytoplasmic</fullName>
        <ecNumber evidence="3">6.1.1.12</ecNumber>
    </recommendedName>
    <alternativeName>
        <fullName evidence="11">Aspartyl-tRNA synthetase</fullName>
    </alternativeName>
</protein>
<feature type="region of interest" description="Disordered" evidence="13">
    <location>
        <begin position="72"/>
        <end position="129"/>
    </location>
</feature>
<organism evidence="15 16">
    <name type="scientific">Emergomyces pasteurianus Ep9510</name>
    <dbReference type="NCBI Taxonomy" id="1447872"/>
    <lineage>
        <taxon>Eukaryota</taxon>
        <taxon>Fungi</taxon>
        <taxon>Dikarya</taxon>
        <taxon>Ascomycota</taxon>
        <taxon>Pezizomycotina</taxon>
        <taxon>Eurotiomycetes</taxon>
        <taxon>Eurotiomycetidae</taxon>
        <taxon>Onygenales</taxon>
        <taxon>Ajellomycetaceae</taxon>
        <taxon>Emergomyces</taxon>
    </lineage>
</organism>
<feature type="domain" description="Aminoacyl-transfer RNA synthetases class-II family profile" evidence="14">
    <location>
        <begin position="305"/>
        <end position="624"/>
    </location>
</feature>
<keyword evidence="8" id="KW-0067">ATP-binding</keyword>
<dbReference type="InterPro" id="IPR012340">
    <property type="entry name" value="NA-bd_OB-fold"/>
</dbReference>
<comment type="subcellular location">
    <subcellularLocation>
        <location evidence="1">Cytoplasm</location>
    </subcellularLocation>
</comment>
<dbReference type="Gene3D" id="3.30.930.10">
    <property type="entry name" value="Bira Bifunctional Protein, Domain 2"/>
    <property type="match status" value="1"/>
</dbReference>
<proteinExistence type="inferred from homology"/>
<dbReference type="GO" id="GO:0004815">
    <property type="term" value="F:aspartate-tRNA ligase activity"/>
    <property type="evidence" value="ECO:0007669"/>
    <property type="project" value="UniProtKB-EC"/>
</dbReference>
<evidence type="ECO:0000256" key="7">
    <source>
        <dbReference type="ARBA" id="ARBA00022741"/>
    </source>
</evidence>
<dbReference type="CDD" id="cd00776">
    <property type="entry name" value="AsxRS_core"/>
    <property type="match status" value="1"/>
</dbReference>
<dbReference type="EC" id="6.1.1.12" evidence="3"/>
<dbReference type="FunFam" id="3.30.930.10:FF:000013">
    <property type="entry name" value="Aspartate--tRNA ligase, cytoplasmic"/>
    <property type="match status" value="1"/>
</dbReference>
<dbReference type="HAMAP" id="MF_02075">
    <property type="entry name" value="Asp_tRNA_synth_type2"/>
    <property type="match status" value="1"/>
</dbReference>
<keyword evidence="5" id="KW-0963">Cytoplasm</keyword>
<name>A0A1J9QB66_9EURO</name>
<dbReference type="Proteomes" id="UP000182235">
    <property type="component" value="Unassembled WGS sequence"/>
</dbReference>
<dbReference type="PROSITE" id="PS50862">
    <property type="entry name" value="AA_TRNA_LIGASE_II"/>
    <property type="match status" value="1"/>
</dbReference>
<dbReference type="NCBIfam" id="TIGR00458">
    <property type="entry name" value="aspS_nondisc"/>
    <property type="match status" value="1"/>
</dbReference>
<dbReference type="InterPro" id="IPR006195">
    <property type="entry name" value="aa-tRNA-synth_II"/>
</dbReference>
<dbReference type="GO" id="GO:0005524">
    <property type="term" value="F:ATP binding"/>
    <property type="evidence" value="ECO:0007669"/>
    <property type="project" value="UniProtKB-KW"/>
</dbReference>
<evidence type="ECO:0000256" key="3">
    <source>
        <dbReference type="ARBA" id="ARBA00012841"/>
    </source>
</evidence>
<dbReference type="AlphaFoldDB" id="A0A1J9QB66"/>
<evidence type="ECO:0000256" key="10">
    <source>
        <dbReference type="ARBA" id="ARBA00023146"/>
    </source>
</evidence>
<dbReference type="VEuPathDB" id="FungiDB:AJ78_02412"/>
<dbReference type="Pfam" id="PF01336">
    <property type="entry name" value="tRNA_anti-codon"/>
    <property type="match status" value="1"/>
</dbReference>
<comment type="catalytic activity">
    <reaction evidence="12">
        <text>tRNA(Asp) + L-aspartate + ATP = L-aspartyl-tRNA(Asp) + AMP + diphosphate</text>
        <dbReference type="Rhea" id="RHEA:19649"/>
        <dbReference type="Rhea" id="RHEA-COMP:9660"/>
        <dbReference type="Rhea" id="RHEA-COMP:9678"/>
        <dbReference type="ChEBI" id="CHEBI:29991"/>
        <dbReference type="ChEBI" id="CHEBI:30616"/>
        <dbReference type="ChEBI" id="CHEBI:33019"/>
        <dbReference type="ChEBI" id="CHEBI:78442"/>
        <dbReference type="ChEBI" id="CHEBI:78516"/>
        <dbReference type="ChEBI" id="CHEBI:456215"/>
        <dbReference type="EC" id="6.1.1.12"/>
    </reaction>
</comment>
<dbReference type="PANTHER" id="PTHR43450">
    <property type="entry name" value="ASPARTYL-TRNA SYNTHETASE"/>
    <property type="match status" value="1"/>
</dbReference>
<feature type="compositionally biased region" description="Basic residues" evidence="13">
    <location>
        <begin position="87"/>
        <end position="97"/>
    </location>
</feature>
<dbReference type="Pfam" id="PF09924">
    <property type="entry name" value="LPG_synthase_C"/>
    <property type="match status" value="1"/>
</dbReference>
<dbReference type="SUPFAM" id="SSF50249">
    <property type="entry name" value="Nucleic acid-binding proteins"/>
    <property type="match status" value="1"/>
</dbReference>
<evidence type="ECO:0000256" key="1">
    <source>
        <dbReference type="ARBA" id="ARBA00004496"/>
    </source>
</evidence>
<dbReference type="EMBL" id="LGRN01000065">
    <property type="protein sequence ID" value="OJD17491.1"/>
    <property type="molecule type" value="Genomic_DNA"/>
</dbReference>
<evidence type="ECO:0000256" key="13">
    <source>
        <dbReference type="SAM" id="MobiDB-lite"/>
    </source>
</evidence>
<dbReference type="NCBIfam" id="NF003483">
    <property type="entry name" value="PRK05159.1"/>
    <property type="match status" value="1"/>
</dbReference>
<dbReference type="Pfam" id="PF00152">
    <property type="entry name" value="tRNA-synt_2"/>
    <property type="match status" value="1"/>
</dbReference>
<dbReference type="InterPro" id="IPR004364">
    <property type="entry name" value="Aa-tRNA-synt_II"/>
</dbReference>
<accession>A0A1J9QB66</accession>
<dbReference type="InterPro" id="IPR004523">
    <property type="entry name" value="Asp-tRNA_synthase_2"/>
</dbReference>
<evidence type="ECO:0000256" key="11">
    <source>
        <dbReference type="ARBA" id="ARBA00033155"/>
    </source>
</evidence>
<comment type="caution">
    <text evidence="15">The sequence shown here is derived from an EMBL/GenBank/DDBJ whole genome shotgun (WGS) entry which is preliminary data.</text>
</comment>
<evidence type="ECO:0000256" key="6">
    <source>
        <dbReference type="ARBA" id="ARBA00022598"/>
    </source>
</evidence>
<dbReference type="InterPro" id="IPR002312">
    <property type="entry name" value="Asp/Asn-tRNA-synth_IIb"/>
</dbReference>
<evidence type="ECO:0000313" key="16">
    <source>
        <dbReference type="Proteomes" id="UP000182235"/>
    </source>
</evidence>
<dbReference type="PANTHER" id="PTHR43450:SF2">
    <property type="entry name" value="ASPARTATE--TRNA LIGASE"/>
    <property type="match status" value="1"/>
</dbReference>
<dbReference type="GO" id="GO:0006422">
    <property type="term" value="P:aspartyl-tRNA aminoacylation"/>
    <property type="evidence" value="ECO:0007669"/>
    <property type="project" value="InterPro"/>
</dbReference>
<dbReference type="FunFam" id="2.40.50.140:FF:000132">
    <property type="entry name" value="Aspartyl-tRNA synthetase, cytoplasmic"/>
    <property type="match status" value="1"/>
</dbReference>
<dbReference type="GO" id="GO:0003723">
    <property type="term" value="F:RNA binding"/>
    <property type="evidence" value="ECO:0007669"/>
    <property type="project" value="TreeGrafter"/>
</dbReference>
<keyword evidence="9" id="KW-0648">Protein biosynthesis</keyword>
<feature type="compositionally biased region" description="Polar residues" evidence="13">
    <location>
        <begin position="24"/>
        <end position="34"/>
    </location>
</feature>
<evidence type="ECO:0000256" key="4">
    <source>
        <dbReference type="ARBA" id="ARBA00018853"/>
    </source>
</evidence>
<feature type="compositionally biased region" description="Basic and acidic residues" evidence="13">
    <location>
        <begin position="98"/>
        <end position="129"/>
    </location>
</feature>
<evidence type="ECO:0000256" key="12">
    <source>
        <dbReference type="ARBA" id="ARBA00047904"/>
    </source>
</evidence>
<keyword evidence="16" id="KW-1185">Reference proteome</keyword>
<dbReference type="InterPro" id="IPR004365">
    <property type="entry name" value="NA-bd_OB_tRNA"/>
</dbReference>
<dbReference type="GO" id="GO:0017101">
    <property type="term" value="C:aminoacyl-tRNA synthetase multienzyme complex"/>
    <property type="evidence" value="ECO:0007669"/>
    <property type="project" value="TreeGrafter"/>
</dbReference>
<evidence type="ECO:0000259" key="14">
    <source>
        <dbReference type="PROSITE" id="PS50862"/>
    </source>
</evidence>
<dbReference type="GO" id="GO:0005829">
    <property type="term" value="C:cytosol"/>
    <property type="evidence" value="ECO:0007669"/>
    <property type="project" value="TreeGrafter"/>
</dbReference>
<dbReference type="OrthoDB" id="372395at2759"/>
<gene>
    <name evidence="15" type="ORF">AJ78_02412</name>
</gene>
<keyword evidence="6 15" id="KW-0436">Ligase</keyword>